<dbReference type="GO" id="GO:0008168">
    <property type="term" value="F:methyltransferase activity"/>
    <property type="evidence" value="ECO:0007669"/>
    <property type="project" value="UniProtKB-KW"/>
</dbReference>
<protein>
    <submittedName>
        <fullName evidence="2">Class I SAM-dependent methyltransferase</fullName>
        <ecNumber evidence="2">2.1.1.-</ecNumber>
    </submittedName>
</protein>
<reference evidence="2 3" key="1">
    <citation type="submission" date="2024-07" db="EMBL/GenBank/DDBJ databases">
        <title>Draft Genome Sequence of Ferrimicrobium acidiphilum Strain YE2023, Isolated from a Pulp of Bioleach Reactor.</title>
        <authorList>
            <person name="Elkina Y.A."/>
            <person name="Bulaeva A.G."/>
            <person name="Beletsky A.V."/>
            <person name="Mardanov A.V."/>
        </authorList>
    </citation>
    <scope>NUCLEOTIDE SEQUENCE [LARGE SCALE GENOMIC DNA]</scope>
    <source>
        <strain evidence="2 3">YE2023</strain>
    </source>
</reference>
<keyword evidence="3" id="KW-1185">Reference proteome</keyword>
<name>A0ABV3Y4Y9_9ACTN</name>
<dbReference type="CDD" id="cd02440">
    <property type="entry name" value="AdoMet_MTases"/>
    <property type="match status" value="1"/>
</dbReference>
<feature type="domain" description="Methyltransferase type 11" evidence="1">
    <location>
        <begin position="58"/>
        <end position="145"/>
    </location>
</feature>
<keyword evidence="2" id="KW-0808">Transferase</keyword>
<dbReference type="SUPFAM" id="SSF53335">
    <property type="entry name" value="S-adenosyl-L-methionine-dependent methyltransferases"/>
    <property type="match status" value="1"/>
</dbReference>
<dbReference type="EMBL" id="JBFSHR010000055">
    <property type="protein sequence ID" value="MEX6430480.1"/>
    <property type="molecule type" value="Genomic_DNA"/>
</dbReference>
<dbReference type="PANTHER" id="PTHR43591">
    <property type="entry name" value="METHYLTRANSFERASE"/>
    <property type="match status" value="1"/>
</dbReference>
<gene>
    <name evidence="2" type="ORF">AB6A68_11650</name>
</gene>
<evidence type="ECO:0000313" key="3">
    <source>
        <dbReference type="Proteomes" id="UP001560267"/>
    </source>
</evidence>
<proteinExistence type="predicted"/>
<comment type="caution">
    <text evidence="2">The sequence shown here is derived from an EMBL/GenBank/DDBJ whole genome shotgun (WGS) entry which is preliminary data.</text>
</comment>
<sequence length="271" mass="29772">MCADTRRRVDPSYLVNYAYADRARLGSRIALYGLQEPRIDLVAQVCGALGPTDGLKILDVGTGDGRYARAIARSGANVTALDLSLGMVSEVEGVWARLCADAQRLPFRDGSIDRLIAAHMLYHLARPEHALAEFARVLTANGVTVVTSNTERHLSEMARIWNESLMVQGLDPTDSNLALRNLELPVDRLLADLEVTFGRVESRLLTSSLRCDEVEPVVRYVASTTAAMTTSELGHDVVTPFGEQVRRFIERDGGFEVTTEVVLISCTEPIR</sequence>
<dbReference type="GO" id="GO:0032259">
    <property type="term" value="P:methylation"/>
    <property type="evidence" value="ECO:0007669"/>
    <property type="project" value="UniProtKB-KW"/>
</dbReference>
<evidence type="ECO:0000259" key="1">
    <source>
        <dbReference type="Pfam" id="PF08241"/>
    </source>
</evidence>
<evidence type="ECO:0000313" key="2">
    <source>
        <dbReference type="EMBL" id="MEX6430480.1"/>
    </source>
</evidence>
<dbReference type="Gene3D" id="3.40.50.150">
    <property type="entry name" value="Vaccinia Virus protein VP39"/>
    <property type="match status" value="1"/>
</dbReference>
<dbReference type="InterPro" id="IPR013216">
    <property type="entry name" value="Methyltransf_11"/>
</dbReference>
<dbReference type="Proteomes" id="UP001560267">
    <property type="component" value="Unassembled WGS sequence"/>
</dbReference>
<dbReference type="EC" id="2.1.1.-" evidence="2"/>
<dbReference type="Pfam" id="PF08241">
    <property type="entry name" value="Methyltransf_11"/>
    <property type="match status" value="1"/>
</dbReference>
<dbReference type="InterPro" id="IPR029063">
    <property type="entry name" value="SAM-dependent_MTases_sf"/>
</dbReference>
<dbReference type="RefSeq" id="WP_298385526.1">
    <property type="nucleotide sequence ID" value="NZ_JBFSHR010000055.1"/>
</dbReference>
<organism evidence="2 3">
    <name type="scientific">Ferrimicrobium acidiphilum</name>
    <dbReference type="NCBI Taxonomy" id="121039"/>
    <lineage>
        <taxon>Bacteria</taxon>
        <taxon>Bacillati</taxon>
        <taxon>Actinomycetota</taxon>
        <taxon>Acidimicrobiia</taxon>
        <taxon>Acidimicrobiales</taxon>
        <taxon>Acidimicrobiaceae</taxon>
        <taxon>Ferrimicrobium</taxon>
    </lineage>
</organism>
<accession>A0ABV3Y4Y9</accession>
<keyword evidence="2" id="KW-0489">Methyltransferase</keyword>
<dbReference type="PANTHER" id="PTHR43591:SF99">
    <property type="entry name" value="OS06G0646000 PROTEIN"/>
    <property type="match status" value="1"/>
</dbReference>